<evidence type="ECO:0000313" key="2">
    <source>
        <dbReference type="Proteomes" id="UP000829398"/>
    </source>
</evidence>
<accession>A0ACB8LD98</accession>
<keyword evidence="2" id="KW-1185">Reference proteome</keyword>
<sequence length="387" mass="44183">MVPGQRQWDNDLVVDIFNTRDASLILQVPFSTRQNEDRWFWLADPKGKFIVRSCYNVLNSVSNASNSKVWKFLWGLEVPGKVKHFIWRALMNILPTVDNLLSRKVEVSLICPICSVANEFVFHCLVECLFAQSYWLLSSLGTGGRCSSFFEWIEQIFIKRRKEDCKLAVMVCWRLWINRNDKVWNGHNGRAQNLVNVVGHYLFHWQEAKRKNFITVEQVQLGHGSVCWGKPPPGWLKCNVDARVFSSQSRYSFGGVIRDSGGAFIAAKCQSFPGLFRPREAEALAVREALSWIKNLQLSKIIVEIDCLNVYSALVSHDTSPNGFGLIITDCQALALLVGEVRFSFMRRSANVNAHNMARVRGFMSGPEEWKDVPPPWLCPMLTVSYD</sequence>
<name>A0ACB8LD98_CITSI</name>
<dbReference type="EMBL" id="CM039173">
    <property type="protein sequence ID" value="KAH9771321.1"/>
    <property type="molecule type" value="Genomic_DNA"/>
</dbReference>
<evidence type="ECO:0000313" key="1">
    <source>
        <dbReference type="EMBL" id="KAH9771321.1"/>
    </source>
</evidence>
<reference evidence="2" key="1">
    <citation type="journal article" date="2023" name="Hortic. Res.">
        <title>A chromosome-level phased genome enabling allele-level studies in sweet orange: a case study on citrus Huanglongbing tolerance.</title>
        <authorList>
            <person name="Wu B."/>
            <person name="Yu Q."/>
            <person name="Deng Z."/>
            <person name="Duan Y."/>
            <person name="Luo F."/>
            <person name="Gmitter F. Jr."/>
        </authorList>
    </citation>
    <scope>NUCLEOTIDE SEQUENCE [LARGE SCALE GENOMIC DNA]</scope>
    <source>
        <strain evidence="2">cv. Valencia</strain>
    </source>
</reference>
<keyword evidence="1" id="KW-0548">Nucleotidyltransferase</keyword>
<protein>
    <submittedName>
        <fullName evidence="1">Reverse transcriptase/RNA-dependent DNA polymerase</fullName>
    </submittedName>
</protein>
<proteinExistence type="predicted"/>
<comment type="caution">
    <text evidence="1">The sequence shown here is derived from an EMBL/GenBank/DDBJ whole genome shotgun (WGS) entry which is preliminary data.</text>
</comment>
<keyword evidence="1" id="KW-0808">Transferase</keyword>
<gene>
    <name evidence="1" type="ORF">KPL71_012663</name>
</gene>
<organism evidence="1 2">
    <name type="scientific">Citrus sinensis</name>
    <name type="common">Sweet orange</name>
    <name type="synonym">Citrus aurantium var. sinensis</name>
    <dbReference type="NCBI Taxonomy" id="2711"/>
    <lineage>
        <taxon>Eukaryota</taxon>
        <taxon>Viridiplantae</taxon>
        <taxon>Streptophyta</taxon>
        <taxon>Embryophyta</taxon>
        <taxon>Tracheophyta</taxon>
        <taxon>Spermatophyta</taxon>
        <taxon>Magnoliopsida</taxon>
        <taxon>eudicotyledons</taxon>
        <taxon>Gunneridae</taxon>
        <taxon>Pentapetalae</taxon>
        <taxon>rosids</taxon>
        <taxon>malvids</taxon>
        <taxon>Sapindales</taxon>
        <taxon>Rutaceae</taxon>
        <taxon>Aurantioideae</taxon>
        <taxon>Citrus</taxon>
    </lineage>
</organism>
<dbReference type="Proteomes" id="UP000829398">
    <property type="component" value="Chromosome 4"/>
</dbReference>
<keyword evidence="1" id="KW-0695">RNA-directed DNA polymerase</keyword>